<keyword evidence="1 6" id="KW-0479">Metal-binding</keyword>
<dbReference type="InterPro" id="IPR003954">
    <property type="entry name" value="RRM_euk-type"/>
</dbReference>
<evidence type="ECO:0000313" key="11">
    <source>
        <dbReference type="Proteomes" id="UP000027586"/>
    </source>
</evidence>
<dbReference type="GO" id="GO:0089701">
    <property type="term" value="C:U2AF complex"/>
    <property type="evidence" value="ECO:0007669"/>
    <property type="project" value="InterPro"/>
</dbReference>
<dbReference type="Pfam" id="PF00076">
    <property type="entry name" value="RRM_1"/>
    <property type="match status" value="1"/>
</dbReference>
<dbReference type="AlphaFoldDB" id="A0A068RVU7"/>
<dbReference type="GO" id="GO:0008270">
    <property type="term" value="F:zinc ion binding"/>
    <property type="evidence" value="ECO:0007669"/>
    <property type="project" value="UniProtKB-KW"/>
</dbReference>
<keyword evidence="3 6" id="KW-0863">Zinc-finger</keyword>
<keyword evidence="5" id="KW-0694">RNA-binding</keyword>
<feature type="compositionally biased region" description="Basic and acidic residues" evidence="7">
    <location>
        <begin position="217"/>
        <end position="238"/>
    </location>
</feature>
<dbReference type="SMART" id="SM00361">
    <property type="entry name" value="RRM_1"/>
    <property type="match status" value="1"/>
</dbReference>
<keyword evidence="2" id="KW-0677">Repeat</keyword>
<feature type="domain" description="C3H1-type" evidence="9">
    <location>
        <begin position="142"/>
        <end position="169"/>
    </location>
</feature>
<evidence type="ECO:0000256" key="2">
    <source>
        <dbReference type="ARBA" id="ARBA00022737"/>
    </source>
</evidence>
<evidence type="ECO:0000256" key="1">
    <source>
        <dbReference type="ARBA" id="ARBA00022723"/>
    </source>
</evidence>
<dbReference type="InterPro" id="IPR035979">
    <property type="entry name" value="RBD_domain_sf"/>
</dbReference>
<reference evidence="10" key="1">
    <citation type="submission" date="2013-08" db="EMBL/GenBank/DDBJ databases">
        <title>Gene expansion shapes genome architecture in the human pathogen Lichtheimia corymbifera: an evolutionary genomics analysis in the ancient terrestrial Mucorales (Mucoromycotina).</title>
        <authorList>
            <person name="Schwartze V.U."/>
            <person name="Winter S."/>
            <person name="Shelest E."/>
            <person name="Marcet-Houben M."/>
            <person name="Horn F."/>
            <person name="Wehner S."/>
            <person name="Hoffmann K."/>
            <person name="Riege K."/>
            <person name="Sammeth M."/>
            <person name="Nowrousian M."/>
            <person name="Valiante V."/>
            <person name="Linde J."/>
            <person name="Jacobsen I.D."/>
            <person name="Marz M."/>
            <person name="Brakhage A.A."/>
            <person name="Gabaldon T."/>
            <person name="Bocker S."/>
            <person name="Voigt K."/>
        </authorList>
    </citation>
    <scope>NUCLEOTIDE SEQUENCE [LARGE SCALE GENOMIC DNA]</scope>
    <source>
        <strain evidence="10">FSU 9682</strain>
    </source>
</reference>
<evidence type="ECO:0000256" key="3">
    <source>
        <dbReference type="ARBA" id="ARBA00022771"/>
    </source>
</evidence>
<dbReference type="InterPro" id="IPR009145">
    <property type="entry name" value="U2AF_small"/>
</dbReference>
<dbReference type="GO" id="GO:0003723">
    <property type="term" value="F:RNA binding"/>
    <property type="evidence" value="ECO:0007669"/>
    <property type="project" value="UniProtKB-UniRule"/>
</dbReference>
<organism evidence="10 11">
    <name type="scientific">Lichtheimia corymbifera JMRC:FSU:9682</name>
    <dbReference type="NCBI Taxonomy" id="1263082"/>
    <lineage>
        <taxon>Eukaryota</taxon>
        <taxon>Fungi</taxon>
        <taxon>Fungi incertae sedis</taxon>
        <taxon>Mucoromycota</taxon>
        <taxon>Mucoromycotina</taxon>
        <taxon>Mucoromycetes</taxon>
        <taxon>Mucorales</taxon>
        <taxon>Lichtheimiaceae</taxon>
        <taxon>Lichtheimia</taxon>
    </lineage>
</organism>
<dbReference type="Pfam" id="PF00642">
    <property type="entry name" value="zf-CCCH"/>
    <property type="match status" value="1"/>
</dbReference>
<dbReference type="PRINTS" id="PR01848">
    <property type="entry name" value="U2AUXFACTOR"/>
</dbReference>
<evidence type="ECO:0000313" key="10">
    <source>
        <dbReference type="EMBL" id="CDH54298.1"/>
    </source>
</evidence>
<dbReference type="InterPro" id="IPR012677">
    <property type="entry name" value="Nucleotide-bd_a/b_plait_sf"/>
</dbReference>
<keyword evidence="11" id="KW-1185">Reference proteome</keyword>
<evidence type="ECO:0000256" key="4">
    <source>
        <dbReference type="ARBA" id="ARBA00022833"/>
    </source>
</evidence>
<gene>
    <name evidence="10" type="ORF">LCOR_05558.1</name>
</gene>
<dbReference type="STRING" id="1263082.A0A068RVU7"/>
<dbReference type="PANTHER" id="PTHR12620">
    <property type="entry name" value="U2 SNRNP AUXILIARY FACTOR, SMALL SUBUNIT"/>
    <property type="match status" value="1"/>
</dbReference>
<dbReference type="Gene3D" id="3.30.70.330">
    <property type="match status" value="1"/>
</dbReference>
<dbReference type="FunFam" id="3.30.70.330:FF:000066">
    <property type="entry name" value="Splicing factor u2af 23 kDa subunit"/>
    <property type="match status" value="1"/>
</dbReference>
<evidence type="ECO:0000256" key="5">
    <source>
        <dbReference type="PROSITE-ProRule" id="PRU00176"/>
    </source>
</evidence>
<accession>A0A068RVU7</accession>
<dbReference type="InterPro" id="IPR000571">
    <property type="entry name" value="Znf_CCCH"/>
</dbReference>
<sequence>MAEYLASIYGTEKDKVNCSFYFKIGACRHGERCSRKHVKPTFSQTILIANMYKNPAHEQLYTMPPEQLQEDFDMFYEDVFTELASFGEVEEMIVCDNIGDHLVGNVYCQFRYEEAAGKAVESLNNRFYAGRPLYAELSPVTDFREACCRQHEVAECNRGGFCNFMHLRHPTRSLKRELMDAQRASIREKEREERHRRREERGEEDEDYHRSRRSSSRRRDDDRYRDSDRHRRHRYDEY</sequence>
<protein>
    <submittedName>
        <fullName evidence="10">U2 auxiliary factor small</fullName>
    </submittedName>
</protein>
<dbReference type="EMBL" id="CBTN010000022">
    <property type="protein sequence ID" value="CDH54298.1"/>
    <property type="molecule type" value="Genomic_DNA"/>
</dbReference>
<dbReference type="VEuPathDB" id="FungiDB:LCOR_05558.1"/>
<evidence type="ECO:0000256" key="7">
    <source>
        <dbReference type="SAM" id="MobiDB-lite"/>
    </source>
</evidence>
<dbReference type="Proteomes" id="UP000027586">
    <property type="component" value="Unassembled WGS sequence"/>
</dbReference>
<dbReference type="PROSITE" id="PS50103">
    <property type="entry name" value="ZF_C3H1"/>
    <property type="match status" value="2"/>
</dbReference>
<dbReference type="OrthoDB" id="423462at2759"/>
<feature type="zinc finger region" description="C3H1-type" evidence="6">
    <location>
        <begin position="142"/>
        <end position="169"/>
    </location>
</feature>
<feature type="domain" description="RRM" evidence="8">
    <location>
        <begin position="44"/>
        <end position="140"/>
    </location>
</feature>
<dbReference type="GO" id="GO:0000398">
    <property type="term" value="P:mRNA splicing, via spliceosome"/>
    <property type="evidence" value="ECO:0007669"/>
    <property type="project" value="InterPro"/>
</dbReference>
<dbReference type="InterPro" id="IPR000504">
    <property type="entry name" value="RRM_dom"/>
</dbReference>
<comment type="caution">
    <text evidence="10">The sequence shown here is derived from an EMBL/GenBank/DDBJ whole genome shotgun (WGS) entry which is preliminary data.</text>
</comment>
<name>A0A068RVU7_9FUNG</name>
<feature type="domain" description="C3H1-type" evidence="9">
    <location>
        <begin position="12"/>
        <end position="40"/>
    </location>
</feature>
<evidence type="ECO:0000259" key="8">
    <source>
        <dbReference type="PROSITE" id="PS50102"/>
    </source>
</evidence>
<feature type="region of interest" description="Disordered" evidence="7">
    <location>
        <begin position="180"/>
        <end position="238"/>
    </location>
</feature>
<dbReference type="SMART" id="SM00356">
    <property type="entry name" value="ZnF_C3H1"/>
    <property type="match status" value="2"/>
</dbReference>
<keyword evidence="4 6" id="KW-0862">Zinc</keyword>
<evidence type="ECO:0000256" key="6">
    <source>
        <dbReference type="PROSITE-ProRule" id="PRU00723"/>
    </source>
</evidence>
<proteinExistence type="predicted"/>
<feature type="compositionally biased region" description="Basic and acidic residues" evidence="7">
    <location>
        <begin position="180"/>
        <end position="193"/>
    </location>
</feature>
<feature type="zinc finger region" description="C3H1-type" evidence="6">
    <location>
        <begin position="12"/>
        <end position="40"/>
    </location>
</feature>
<dbReference type="SUPFAM" id="SSF54928">
    <property type="entry name" value="RNA-binding domain, RBD"/>
    <property type="match status" value="1"/>
</dbReference>
<dbReference type="PROSITE" id="PS50102">
    <property type="entry name" value="RRM"/>
    <property type="match status" value="1"/>
</dbReference>
<evidence type="ECO:0000259" key="9">
    <source>
        <dbReference type="PROSITE" id="PS50103"/>
    </source>
</evidence>